<evidence type="ECO:0000256" key="5">
    <source>
        <dbReference type="ARBA" id="ARBA00022989"/>
    </source>
</evidence>
<evidence type="ECO:0000313" key="13">
    <source>
        <dbReference type="EMBL" id="RDU67997.1"/>
    </source>
</evidence>
<evidence type="ECO:0000256" key="6">
    <source>
        <dbReference type="ARBA" id="ARBA00023136"/>
    </source>
</evidence>
<dbReference type="EMBL" id="NXLT01000002">
    <property type="protein sequence ID" value="RDU67997.1"/>
    <property type="molecule type" value="Genomic_DNA"/>
</dbReference>
<gene>
    <name evidence="13" type="ORF">CQA54_03515</name>
</gene>
<keyword evidence="7" id="KW-0143">Chaperone</keyword>
<keyword evidence="14" id="KW-1185">Reference proteome</keyword>
<evidence type="ECO:0000256" key="3">
    <source>
        <dbReference type="ARBA" id="ARBA00022519"/>
    </source>
</evidence>
<dbReference type="GO" id="GO:0005886">
    <property type="term" value="C:plasma membrane"/>
    <property type="evidence" value="ECO:0007669"/>
    <property type="project" value="UniProtKB-SubCell"/>
</dbReference>
<dbReference type="InterPro" id="IPR046357">
    <property type="entry name" value="PPIase_dom_sf"/>
</dbReference>
<dbReference type="PANTHER" id="PTHR47529">
    <property type="entry name" value="PEPTIDYL-PROLYL CIS-TRANS ISOMERASE D"/>
    <property type="match status" value="1"/>
</dbReference>
<dbReference type="Proteomes" id="UP000256514">
    <property type="component" value="Unassembled WGS sequence"/>
</dbReference>
<evidence type="ECO:0000256" key="2">
    <source>
        <dbReference type="ARBA" id="ARBA00022475"/>
    </source>
</evidence>
<dbReference type="Pfam" id="PF13624">
    <property type="entry name" value="SurA_N_3"/>
    <property type="match status" value="1"/>
</dbReference>
<feature type="domain" description="PpiC" evidence="12">
    <location>
        <begin position="241"/>
        <end position="367"/>
    </location>
</feature>
<evidence type="ECO:0000256" key="11">
    <source>
        <dbReference type="SAM" id="Phobius"/>
    </source>
</evidence>
<evidence type="ECO:0000256" key="4">
    <source>
        <dbReference type="ARBA" id="ARBA00022692"/>
    </source>
</evidence>
<dbReference type="Gene3D" id="1.10.4030.10">
    <property type="entry name" value="Porin chaperone SurA, peptide-binding domain"/>
    <property type="match status" value="1"/>
</dbReference>
<proteinExistence type="inferred from homology"/>
<evidence type="ECO:0000256" key="9">
    <source>
        <dbReference type="ARBA" id="ARBA00040743"/>
    </source>
</evidence>
<evidence type="ECO:0000256" key="1">
    <source>
        <dbReference type="ARBA" id="ARBA00004382"/>
    </source>
</evidence>
<comment type="subcellular location">
    <subcellularLocation>
        <location evidence="1">Cell inner membrane</location>
        <topology evidence="1">Single-pass type II membrane protein</topology>
        <orientation evidence="1">Periplasmic side</orientation>
    </subcellularLocation>
</comment>
<evidence type="ECO:0000256" key="8">
    <source>
        <dbReference type="ARBA" id="ARBA00038408"/>
    </source>
</evidence>
<keyword evidence="6 11" id="KW-0472">Membrane</keyword>
<dbReference type="InterPro" id="IPR027304">
    <property type="entry name" value="Trigger_fact/SurA_dom_sf"/>
</dbReference>
<dbReference type="InterPro" id="IPR052029">
    <property type="entry name" value="PpiD_chaperone"/>
</dbReference>
<evidence type="ECO:0000313" key="14">
    <source>
        <dbReference type="Proteomes" id="UP000256514"/>
    </source>
</evidence>
<protein>
    <recommendedName>
        <fullName evidence="9">Periplasmic chaperone PpiD</fullName>
    </recommendedName>
    <alternativeName>
        <fullName evidence="10">Periplasmic folding chaperone</fullName>
    </alternativeName>
</protein>
<evidence type="ECO:0000256" key="10">
    <source>
        <dbReference type="ARBA" id="ARBA00042775"/>
    </source>
</evidence>
<evidence type="ECO:0000256" key="7">
    <source>
        <dbReference type="ARBA" id="ARBA00023186"/>
    </source>
</evidence>
<evidence type="ECO:0000259" key="12">
    <source>
        <dbReference type="Pfam" id="PF13145"/>
    </source>
</evidence>
<dbReference type="GO" id="GO:0003755">
    <property type="term" value="F:peptidyl-prolyl cis-trans isomerase activity"/>
    <property type="evidence" value="ECO:0007669"/>
    <property type="project" value="InterPro"/>
</dbReference>
<name>A0A3D8IRT3_9HELI</name>
<reference evidence="13 14" key="1">
    <citation type="submission" date="2018-04" db="EMBL/GenBank/DDBJ databases">
        <title>Novel Campyloabacter and Helicobacter Species and Strains.</title>
        <authorList>
            <person name="Mannion A.J."/>
            <person name="Shen Z."/>
            <person name="Fox J.G."/>
        </authorList>
    </citation>
    <scope>NUCLEOTIDE SEQUENCE [LARGE SCALE GENOMIC DNA]</scope>
    <source>
        <strain evidence="13 14">MIT 12-6600</strain>
    </source>
</reference>
<organism evidence="13 14">
    <name type="scientific">Helicobacter equorum</name>
    <dbReference type="NCBI Taxonomy" id="361872"/>
    <lineage>
        <taxon>Bacteria</taxon>
        <taxon>Pseudomonadati</taxon>
        <taxon>Campylobacterota</taxon>
        <taxon>Epsilonproteobacteria</taxon>
        <taxon>Campylobacterales</taxon>
        <taxon>Helicobacteraceae</taxon>
        <taxon>Helicobacter</taxon>
    </lineage>
</organism>
<dbReference type="OrthoDB" id="9788030at2"/>
<comment type="caution">
    <text evidence="13">The sequence shown here is derived from an EMBL/GenBank/DDBJ whole genome shotgun (WGS) entry which is preliminary data.</text>
</comment>
<keyword evidence="3" id="KW-0997">Cell inner membrane</keyword>
<keyword evidence="5 11" id="KW-1133">Transmembrane helix</keyword>
<keyword evidence="4 11" id="KW-0812">Transmembrane</keyword>
<accession>A0A3D8IRT3</accession>
<sequence length="498" mass="56814">MITWMQRHKKWLVITIWISAIAFIGAGAISWGGGGFSFSADKAAQVGDIKISMNEYYTQYQALYNEQMQRSQGDFDEAHAKAMGLPIQALQKLIAQAQLRAFGRDLGLQVSDEEVFELLRHTQAFMVDGVFNDEVYKNAVRSMGLRTDNYEEQLKNDILAQKVFYGFLSMVDSTSKTEELSLALPMGIQDRLEIQILEAPKLTMSDADIKAYWEEHSAQWRSPEKFQLEYIKVLAKDQIASDEEIQKRYETSKGMFADENGNIPPFESIQEEIMDLERKDQAWKGASRSYAPFKDGDLKGEIVEIALVNEDFIQAQGVILNTQAIKTLKDSPQGQTLKPIEQDDGYVIIKILSKTPAQPKTYEEARDEAKAELLVHKQAEFLQESAKKQLETFKGVDIGFWSLDSLSQDKIERIAKLGLNAMEFMEVLGQIFRSESKSGFIPLGQKMLLYKITDQKLEKPNATELHSMSAYFKQQVYMILFGEYLNKHYPPKIFMDLD</sequence>
<dbReference type="SUPFAM" id="SSF109998">
    <property type="entry name" value="Triger factor/SurA peptide-binding domain-like"/>
    <property type="match status" value="1"/>
</dbReference>
<dbReference type="Pfam" id="PF13145">
    <property type="entry name" value="Rotamase_2"/>
    <property type="match status" value="1"/>
</dbReference>
<dbReference type="AlphaFoldDB" id="A0A3D8IRT3"/>
<feature type="transmembrane region" description="Helical" evidence="11">
    <location>
        <begin position="12"/>
        <end position="32"/>
    </location>
</feature>
<dbReference type="PANTHER" id="PTHR47529:SF1">
    <property type="entry name" value="PERIPLASMIC CHAPERONE PPID"/>
    <property type="match status" value="1"/>
</dbReference>
<dbReference type="Gene3D" id="3.10.50.40">
    <property type="match status" value="1"/>
</dbReference>
<dbReference type="InterPro" id="IPR000297">
    <property type="entry name" value="PPIase_PpiC"/>
</dbReference>
<keyword evidence="2" id="KW-1003">Cell membrane</keyword>
<dbReference type="RefSeq" id="WP_115570800.1">
    <property type="nucleotide sequence ID" value="NZ_NXLT01000002.1"/>
</dbReference>
<comment type="similarity">
    <text evidence="8">Belongs to the PpiD chaperone family.</text>
</comment>